<evidence type="ECO:0000313" key="2">
    <source>
        <dbReference type="EMBL" id="GFS69635.1"/>
    </source>
</evidence>
<feature type="chain" id="PRO_5036447190" description="Secreted protein" evidence="1">
    <location>
        <begin position="30"/>
        <end position="85"/>
    </location>
</feature>
<feature type="signal peptide" evidence="1">
    <location>
        <begin position="1"/>
        <end position="29"/>
    </location>
</feature>
<comment type="caution">
    <text evidence="2">The sequence shown here is derived from an EMBL/GenBank/DDBJ whole genome shotgun (WGS) entry which is preliminary data.</text>
</comment>
<dbReference type="EMBL" id="BMAW01000572">
    <property type="protein sequence ID" value="GFS69635.1"/>
    <property type="molecule type" value="Genomic_DNA"/>
</dbReference>
<reference evidence="2" key="1">
    <citation type="submission" date="2020-08" db="EMBL/GenBank/DDBJ databases">
        <title>Multicomponent nature underlies the extraordinary mechanical properties of spider dragline silk.</title>
        <authorList>
            <person name="Kono N."/>
            <person name="Nakamura H."/>
            <person name="Mori M."/>
            <person name="Yoshida Y."/>
            <person name="Ohtoshi R."/>
            <person name="Malay A.D."/>
            <person name="Moran D.A.P."/>
            <person name="Tomita M."/>
            <person name="Numata K."/>
            <person name="Arakawa K."/>
        </authorList>
    </citation>
    <scope>NUCLEOTIDE SEQUENCE</scope>
</reference>
<dbReference type="AlphaFoldDB" id="A0A8X6MNJ4"/>
<keyword evidence="3" id="KW-1185">Reference proteome</keyword>
<sequence>MITPRDNIPGRRFLIFFLRSCNVAQYVAALTVMPVSTHSNTSGSSTSKKHINMTLPGQVDERTFCECGDEGCHLFMLMLLVGGSK</sequence>
<evidence type="ECO:0000256" key="1">
    <source>
        <dbReference type="SAM" id="SignalP"/>
    </source>
</evidence>
<accession>A0A8X6MNJ4</accession>
<keyword evidence="1" id="KW-0732">Signal</keyword>
<name>A0A8X6MNJ4_NEPPI</name>
<organism evidence="2 3">
    <name type="scientific">Nephila pilipes</name>
    <name type="common">Giant wood spider</name>
    <name type="synonym">Nephila maculata</name>
    <dbReference type="NCBI Taxonomy" id="299642"/>
    <lineage>
        <taxon>Eukaryota</taxon>
        <taxon>Metazoa</taxon>
        <taxon>Ecdysozoa</taxon>
        <taxon>Arthropoda</taxon>
        <taxon>Chelicerata</taxon>
        <taxon>Arachnida</taxon>
        <taxon>Araneae</taxon>
        <taxon>Araneomorphae</taxon>
        <taxon>Entelegynae</taxon>
        <taxon>Araneoidea</taxon>
        <taxon>Nephilidae</taxon>
        <taxon>Nephila</taxon>
    </lineage>
</organism>
<gene>
    <name evidence="2" type="ORF">NPIL_186191</name>
</gene>
<dbReference type="Proteomes" id="UP000887013">
    <property type="component" value="Unassembled WGS sequence"/>
</dbReference>
<proteinExistence type="predicted"/>
<evidence type="ECO:0000313" key="3">
    <source>
        <dbReference type="Proteomes" id="UP000887013"/>
    </source>
</evidence>
<protein>
    <recommendedName>
        <fullName evidence="4">Secreted protein</fullName>
    </recommendedName>
</protein>
<evidence type="ECO:0008006" key="4">
    <source>
        <dbReference type="Google" id="ProtNLM"/>
    </source>
</evidence>